<dbReference type="RefSeq" id="WP_179767528.1">
    <property type="nucleotide sequence ID" value="NZ_JACCFO010000001.1"/>
</dbReference>
<proteinExistence type="predicted"/>
<comment type="caution">
    <text evidence="2">The sequence shown here is derived from an EMBL/GenBank/DDBJ whole genome shotgun (WGS) entry which is preliminary data.</text>
</comment>
<sequence length="433" mass="47167">MATELTALRDRLVARSDLPTPWARSAALDMVRALRVDALLPETADPRRARGWRVRLLHLQARTLAEAEAVGPRRTAYRALRMTAARLLADPDLGPGAANLPEALDAFGKAIREWRSAGETDSRVELIALAGQLRTAADLITRAPVRASGMDVVDVQLALREVARHLADGYRTRADTLTADLAAAERGREAADTADTARSTAGTETLRAERDAALAAHREWCRTAWEAGRAAGSSGKPHLADSYDYLRALAWAGPKGWAEAQERFDALPRGIEGAFGAEDPRAAGAAELLASMAYARSREHLEDGEPREALAAVREAIRHQRELMGIKGELPRGERRATLPQGERLTENRLRLIEMEHTMRRALKAHAAVGEAERAPLLSGVRVARAIADRHGRDRKEKTRLRVTGAPGDSRRASSAEVSRVPHPSRVAAARAR</sequence>
<feature type="region of interest" description="Disordered" evidence="1">
    <location>
        <begin position="391"/>
        <end position="433"/>
    </location>
</feature>
<dbReference type="EMBL" id="JACCFO010000001">
    <property type="protein sequence ID" value="NYI96111.1"/>
    <property type="molecule type" value="Genomic_DNA"/>
</dbReference>
<feature type="compositionally biased region" description="Low complexity" evidence="1">
    <location>
        <begin position="193"/>
        <end position="203"/>
    </location>
</feature>
<evidence type="ECO:0000313" key="3">
    <source>
        <dbReference type="Proteomes" id="UP000575985"/>
    </source>
</evidence>
<accession>A0A853BNL7</accession>
<name>A0A853BNL7_9ACTN</name>
<dbReference type="AlphaFoldDB" id="A0A853BNL7"/>
<feature type="region of interest" description="Disordered" evidence="1">
    <location>
        <begin position="187"/>
        <end position="206"/>
    </location>
</feature>
<evidence type="ECO:0000256" key="1">
    <source>
        <dbReference type="SAM" id="MobiDB-lite"/>
    </source>
</evidence>
<organism evidence="2 3">
    <name type="scientific">Streptomonospora nanhaiensis</name>
    <dbReference type="NCBI Taxonomy" id="1323731"/>
    <lineage>
        <taxon>Bacteria</taxon>
        <taxon>Bacillati</taxon>
        <taxon>Actinomycetota</taxon>
        <taxon>Actinomycetes</taxon>
        <taxon>Streptosporangiales</taxon>
        <taxon>Nocardiopsidaceae</taxon>
        <taxon>Streptomonospora</taxon>
    </lineage>
</organism>
<dbReference type="Proteomes" id="UP000575985">
    <property type="component" value="Unassembled WGS sequence"/>
</dbReference>
<keyword evidence="3" id="KW-1185">Reference proteome</keyword>
<protein>
    <submittedName>
        <fullName evidence="2">Uncharacterized protein</fullName>
    </submittedName>
</protein>
<gene>
    <name evidence="2" type="ORF">HNR12_002388</name>
</gene>
<reference evidence="2 3" key="1">
    <citation type="submission" date="2020-07" db="EMBL/GenBank/DDBJ databases">
        <title>Sequencing the genomes of 1000 actinobacteria strains.</title>
        <authorList>
            <person name="Klenk H.-P."/>
        </authorList>
    </citation>
    <scope>NUCLEOTIDE SEQUENCE [LARGE SCALE GENOMIC DNA]</scope>
    <source>
        <strain evidence="2 3">DSM 45927</strain>
    </source>
</reference>
<evidence type="ECO:0000313" key="2">
    <source>
        <dbReference type="EMBL" id="NYI96111.1"/>
    </source>
</evidence>